<organism evidence="2 3">
    <name type="scientific">Phenylobacterium parvum</name>
    <dbReference type="NCBI Taxonomy" id="2201350"/>
    <lineage>
        <taxon>Bacteria</taxon>
        <taxon>Pseudomonadati</taxon>
        <taxon>Pseudomonadota</taxon>
        <taxon>Alphaproteobacteria</taxon>
        <taxon>Caulobacterales</taxon>
        <taxon>Caulobacteraceae</taxon>
        <taxon>Phenylobacterium</taxon>
    </lineage>
</organism>
<dbReference type="KEGG" id="phb:HYN04_06675"/>
<dbReference type="AlphaFoldDB" id="A0A2Z3HRR0"/>
<dbReference type="SUPFAM" id="SSF56112">
    <property type="entry name" value="Protein kinase-like (PK-like)"/>
    <property type="match status" value="1"/>
</dbReference>
<dbReference type="Proteomes" id="UP000247763">
    <property type="component" value="Chromosome"/>
</dbReference>
<dbReference type="EMBL" id="CP029479">
    <property type="protein sequence ID" value="AWM77475.1"/>
    <property type="molecule type" value="Genomic_DNA"/>
</dbReference>
<evidence type="ECO:0000313" key="2">
    <source>
        <dbReference type="EMBL" id="AWM77475.1"/>
    </source>
</evidence>
<dbReference type="PANTHER" id="PTHR40086:SF1">
    <property type="entry name" value="CELL CYCLE REGULATOR CCRZ"/>
    <property type="match status" value="1"/>
</dbReference>
<evidence type="ECO:0000313" key="3">
    <source>
        <dbReference type="Proteomes" id="UP000247763"/>
    </source>
</evidence>
<dbReference type="Gene3D" id="3.90.1200.10">
    <property type="match status" value="1"/>
</dbReference>
<sequence>MLRRRGALTLTAPRSHKSASIRLNHRTLENIVDISLKLPEVQRARVEAALVRFDGAPGSLAPVPGGATGALALRFTTPGGERLLRLSDPAVDRMRNPDQHACIVAAAKAGIAPALYACEPETGVLVMDFVAQRPLSDHPGGARAVARELGRLFRTLQAEASFSNAVNFGERLAGLMELVLGKQHFAEGLMAPFVAGLQRLRAAYPWSASAPVAAHCDPNPRNLLYDGNRFWLVDWETACATDPMVDLAILTHETVRDPNAEGAMLEGWLGRPAGQDERDRLALMKPMTRLFYGLLMLMVTPPPETPSGDLAALDPADFGARVADGRLPMGSPAMMTELAKITLAGFLADMESPQVQAILGRAS</sequence>
<accession>A0A2Z3HRR0</accession>
<dbReference type="InterPro" id="IPR052077">
    <property type="entry name" value="CcrZ_PhaseVar_Mediator"/>
</dbReference>
<name>A0A2Z3HRR0_9CAUL</name>
<dbReference type="InterPro" id="IPR011009">
    <property type="entry name" value="Kinase-like_dom_sf"/>
</dbReference>
<reference evidence="3" key="1">
    <citation type="submission" date="2018-05" db="EMBL/GenBank/DDBJ databases">
        <title>Genome sequencing of Phenylobacterium sp. HYN0004.</title>
        <authorList>
            <person name="Yi H."/>
            <person name="Baek C."/>
        </authorList>
    </citation>
    <scope>NUCLEOTIDE SEQUENCE [LARGE SCALE GENOMIC DNA]</scope>
    <source>
        <strain evidence="3">HYN0004</strain>
    </source>
</reference>
<gene>
    <name evidence="2" type="ORF">HYN04_06675</name>
</gene>
<evidence type="ECO:0000259" key="1">
    <source>
        <dbReference type="Pfam" id="PF01636"/>
    </source>
</evidence>
<dbReference type="PANTHER" id="PTHR40086">
    <property type="entry name" value="PHOSPHOTRANSFERASE YTMP-RELATED"/>
    <property type="match status" value="1"/>
</dbReference>
<dbReference type="Pfam" id="PF01636">
    <property type="entry name" value="APH"/>
    <property type="match status" value="1"/>
</dbReference>
<dbReference type="InterPro" id="IPR002575">
    <property type="entry name" value="Aminoglycoside_PTrfase"/>
</dbReference>
<protein>
    <recommendedName>
        <fullName evidence="1">Aminoglycoside phosphotransferase domain-containing protein</fullName>
    </recommendedName>
</protein>
<feature type="domain" description="Aminoglycoside phosphotransferase" evidence="1">
    <location>
        <begin position="62"/>
        <end position="273"/>
    </location>
</feature>
<keyword evidence="3" id="KW-1185">Reference proteome</keyword>
<proteinExistence type="predicted"/>
<dbReference type="OrthoDB" id="179763at2"/>